<gene>
    <name evidence="4" type="primary">folP</name>
    <name evidence="4" type="ORF">N1032_07700</name>
</gene>
<dbReference type="PANTHER" id="PTHR20941">
    <property type="entry name" value="FOLATE SYNTHESIS PROTEINS"/>
    <property type="match status" value="1"/>
</dbReference>
<evidence type="ECO:0000313" key="4">
    <source>
        <dbReference type="EMBL" id="MCS5733621.1"/>
    </source>
</evidence>
<comment type="cofactor">
    <cofactor evidence="2">
        <name>Mg(2+)</name>
        <dbReference type="ChEBI" id="CHEBI:18420"/>
    </cofactor>
</comment>
<protein>
    <recommendedName>
        <fullName evidence="2">Dihydropteroate synthase</fullName>
        <shortName evidence="2">DHPS</shortName>
        <ecNumber evidence="2">2.5.1.15</ecNumber>
    </recommendedName>
    <alternativeName>
        <fullName evidence="2">Dihydropteroate pyrophosphorylase</fullName>
    </alternativeName>
</protein>
<dbReference type="PROSITE" id="PS00792">
    <property type="entry name" value="DHPS_1"/>
    <property type="match status" value="1"/>
</dbReference>
<dbReference type="EMBL" id="JANLCJ010000002">
    <property type="protein sequence ID" value="MCS5733621.1"/>
    <property type="molecule type" value="Genomic_DNA"/>
</dbReference>
<feature type="domain" description="Pterin-binding" evidence="3">
    <location>
        <begin position="26"/>
        <end position="277"/>
    </location>
</feature>
<evidence type="ECO:0000313" key="5">
    <source>
        <dbReference type="Proteomes" id="UP001165586"/>
    </source>
</evidence>
<comment type="pathway">
    <text evidence="2">Cofactor biosynthesis; tetrahydrofolate biosynthesis; 7,8-dihydrofolate from 2-amino-4-hydroxy-6-hydroxymethyl-7,8-dihydropteridine diphosphate and 4-aminobenzoate: step 1/2.</text>
</comment>
<dbReference type="EC" id="2.5.1.15" evidence="2"/>
<comment type="similarity">
    <text evidence="1 2">Belongs to the DHPS family.</text>
</comment>
<dbReference type="PANTHER" id="PTHR20941:SF8">
    <property type="entry name" value="INACTIVE DIHYDROPTEROATE SYNTHASE 2"/>
    <property type="match status" value="1"/>
</dbReference>
<dbReference type="InterPro" id="IPR011005">
    <property type="entry name" value="Dihydropteroate_synth-like_sf"/>
</dbReference>
<evidence type="ECO:0000256" key="2">
    <source>
        <dbReference type="RuleBase" id="RU361205"/>
    </source>
</evidence>
<name>A0ABT2H112_9MICO</name>
<keyword evidence="5" id="KW-1185">Reference proteome</keyword>
<accession>A0ABT2H112</accession>
<dbReference type="NCBIfam" id="TIGR01496">
    <property type="entry name" value="DHPS"/>
    <property type="match status" value="1"/>
</dbReference>
<keyword evidence="2" id="KW-0460">Magnesium</keyword>
<evidence type="ECO:0000256" key="1">
    <source>
        <dbReference type="ARBA" id="ARBA00009503"/>
    </source>
</evidence>
<comment type="function">
    <text evidence="2">Catalyzes the condensation of para-aminobenzoate (pABA) with 6-hydroxymethyl-7,8-dihydropterin diphosphate (DHPt-PP) to form 7,8-dihydropteroate (H2Pte), the immediate precursor of folate derivatives.</text>
</comment>
<dbReference type="PROSITE" id="PS50972">
    <property type="entry name" value="PTERIN_BINDING"/>
    <property type="match status" value="1"/>
</dbReference>
<dbReference type="GO" id="GO:0004156">
    <property type="term" value="F:dihydropteroate synthase activity"/>
    <property type="evidence" value="ECO:0007669"/>
    <property type="project" value="UniProtKB-EC"/>
</dbReference>
<proteinExistence type="inferred from homology"/>
<keyword evidence="2 4" id="KW-0808">Transferase</keyword>
<dbReference type="SUPFAM" id="SSF51717">
    <property type="entry name" value="Dihydropteroate synthetase-like"/>
    <property type="match status" value="1"/>
</dbReference>
<dbReference type="InterPro" id="IPR045031">
    <property type="entry name" value="DHP_synth-like"/>
</dbReference>
<dbReference type="InterPro" id="IPR006390">
    <property type="entry name" value="DHP_synth_dom"/>
</dbReference>
<dbReference type="Proteomes" id="UP001165586">
    <property type="component" value="Unassembled WGS sequence"/>
</dbReference>
<dbReference type="Pfam" id="PF00809">
    <property type="entry name" value="Pterin_bind"/>
    <property type="match status" value="1"/>
</dbReference>
<dbReference type="InterPro" id="IPR000489">
    <property type="entry name" value="Pterin-binding_dom"/>
</dbReference>
<dbReference type="Gene3D" id="3.20.20.20">
    <property type="entry name" value="Dihydropteroate synthase-like"/>
    <property type="match status" value="1"/>
</dbReference>
<organism evidence="4 5">
    <name type="scientific">Herbiconiux daphne</name>
    <dbReference type="NCBI Taxonomy" id="2970914"/>
    <lineage>
        <taxon>Bacteria</taxon>
        <taxon>Bacillati</taxon>
        <taxon>Actinomycetota</taxon>
        <taxon>Actinomycetes</taxon>
        <taxon>Micrococcales</taxon>
        <taxon>Microbacteriaceae</taxon>
        <taxon>Herbiconiux</taxon>
    </lineage>
</organism>
<reference evidence="4" key="1">
    <citation type="submission" date="2022-08" db="EMBL/GenBank/DDBJ databases">
        <authorList>
            <person name="Deng Y."/>
            <person name="Han X.-F."/>
            <person name="Zhang Y.-Q."/>
        </authorList>
    </citation>
    <scope>NUCLEOTIDE SEQUENCE</scope>
    <source>
        <strain evidence="4">CPCC 203386</strain>
    </source>
</reference>
<keyword evidence="2" id="KW-0289">Folate biosynthesis</keyword>
<sequence length="295" mass="31254">MQIAMPPLTHPVRQLGSRRFDFDRQAAVMAIVNRTPDSFFDQGATFALESAVGAALAAAAGGADWVDVGGVKFAPGPEVEASVELDRVLPVVEAVAAASDVVISVDTFRAEVAAACIAAGAHVVNDTTGLRDPEMASAVAASGASLIITHSLAEPRQPYPSPRYDDIATEVRAALEERVQRAVDAGIPEQRLFIDPGHDLNKNTVQSLELTRRMDEITRIGIPTLAAVSNKDFIGETLGVAKSERREGSIVAATVCVMLGARVVRMHDVPAAVASMRMLEGILGFREPVQAEHNV</sequence>
<evidence type="ECO:0000259" key="3">
    <source>
        <dbReference type="PROSITE" id="PS50972"/>
    </source>
</evidence>
<keyword evidence="2" id="KW-0479">Metal-binding</keyword>
<dbReference type="RefSeq" id="WP_259538438.1">
    <property type="nucleotide sequence ID" value="NZ_JANLCJ010000002.1"/>
</dbReference>
<comment type="caution">
    <text evidence="4">The sequence shown here is derived from an EMBL/GenBank/DDBJ whole genome shotgun (WGS) entry which is preliminary data.</text>
</comment>